<dbReference type="InParanoid" id="E3NAM2"/>
<proteinExistence type="predicted"/>
<dbReference type="Proteomes" id="UP000008281">
    <property type="component" value="Unassembled WGS sequence"/>
</dbReference>
<keyword evidence="2" id="KW-1185">Reference proteome</keyword>
<evidence type="ECO:0000313" key="1">
    <source>
        <dbReference type="EMBL" id="EFO91213.1"/>
    </source>
</evidence>
<evidence type="ECO:0000313" key="2">
    <source>
        <dbReference type="Proteomes" id="UP000008281"/>
    </source>
</evidence>
<dbReference type="EMBL" id="DS268577">
    <property type="protein sequence ID" value="EFO91213.1"/>
    <property type="molecule type" value="Genomic_DNA"/>
</dbReference>
<organism evidence="2">
    <name type="scientific">Caenorhabditis remanei</name>
    <name type="common">Caenorhabditis vulgaris</name>
    <dbReference type="NCBI Taxonomy" id="31234"/>
    <lineage>
        <taxon>Eukaryota</taxon>
        <taxon>Metazoa</taxon>
        <taxon>Ecdysozoa</taxon>
        <taxon>Nematoda</taxon>
        <taxon>Chromadorea</taxon>
        <taxon>Rhabditida</taxon>
        <taxon>Rhabditina</taxon>
        <taxon>Rhabditomorpha</taxon>
        <taxon>Rhabditoidea</taxon>
        <taxon>Rhabditidae</taxon>
        <taxon>Peloderinae</taxon>
        <taxon>Caenorhabditis</taxon>
    </lineage>
</organism>
<gene>
    <name evidence="1" type="ORF">CRE_03405</name>
</gene>
<protein>
    <recommendedName>
        <fullName evidence="3">Phlebovirus glycoprotein G2 fusion domain-containing protein</fullName>
    </recommendedName>
</protein>
<accession>E3NAM2</accession>
<reference evidence="1" key="1">
    <citation type="submission" date="2007-07" db="EMBL/GenBank/DDBJ databases">
        <title>PCAP assembly of the Caenorhabditis remanei genome.</title>
        <authorList>
            <consortium name="The Caenorhabditis remanei Sequencing Consortium"/>
            <person name="Wilson R.K."/>
        </authorList>
    </citation>
    <scope>NUCLEOTIDE SEQUENCE [LARGE SCALE GENOMIC DNA]</scope>
    <source>
        <strain evidence="1">PB4641</strain>
    </source>
</reference>
<evidence type="ECO:0008006" key="3">
    <source>
        <dbReference type="Google" id="ProtNLM"/>
    </source>
</evidence>
<name>E3NAM2_CAERE</name>
<sequence length="66" mass="7057">MTTVQKCTAIQDGPLEGCHSCGGYVPVTCVSRKSMKALVHCHTFKTTLKCGPYGQTIQLLIASDAQ</sequence>
<dbReference type="HOGENOM" id="CLU_2833634_0_0_1"/>
<dbReference type="AlphaFoldDB" id="E3NAM2"/>